<dbReference type="Gene3D" id="3.30.420.40">
    <property type="match status" value="2"/>
</dbReference>
<protein>
    <submittedName>
        <fullName evidence="2">Actin family protein</fullName>
    </submittedName>
</protein>
<dbReference type="eggNOG" id="KOG0676">
    <property type="taxonomic scope" value="Eukaryota"/>
</dbReference>
<evidence type="ECO:0000313" key="3">
    <source>
        <dbReference type="Proteomes" id="UP000001542"/>
    </source>
</evidence>
<dbReference type="PANTHER" id="PTHR11937">
    <property type="entry name" value="ACTIN"/>
    <property type="match status" value="1"/>
</dbReference>
<organism evidence="2 3">
    <name type="scientific">Trichomonas vaginalis (strain ATCC PRA-98 / G3)</name>
    <dbReference type="NCBI Taxonomy" id="412133"/>
    <lineage>
        <taxon>Eukaryota</taxon>
        <taxon>Metamonada</taxon>
        <taxon>Parabasalia</taxon>
        <taxon>Trichomonadida</taxon>
        <taxon>Trichomonadidae</taxon>
        <taxon>Trichomonas</taxon>
    </lineage>
</organism>
<dbReference type="STRING" id="5722.A2G7Z1"/>
<dbReference type="OrthoDB" id="7340501at2759"/>
<evidence type="ECO:0000313" key="2">
    <source>
        <dbReference type="EMBL" id="EAX86723.1"/>
    </source>
</evidence>
<dbReference type="EMBL" id="DS114583">
    <property type="protein sequence ID" value="EAX86723.1"/>
    <property type="molecule type" value="Genomic_DNA"/>
</dbReference>
<dbReference type="RefSeq" id="XP_001299653.1">
    <property type="nucleotide sequence ID" value="XM_001299652.1"/>
</dbReference>
<dbReference type="Gene3D" id="3.90.640.10">
    <property type="entry name" value="Actin, Chain A, domain 4"/>
    <property type="match status" value="1"/>
</dbReference>
<dbReference type="Pfam" id="PF00022">
    <property type="entry name" value="Actin"/>
    <property type="match status" value="2"/>
</dbReference>
<keyword evidence="3" id="KW-1185">Reference proteome</keyword>
<dbReference type="InterPro" id="IPR043129">
    <property type="entry name" value="ATPase_NBD"/>
</dbReference>
<dbReference type="VEuPathDB" id="TrichDB:TVAGG3_0371800"/>
<comment type="similarity">
    <text evidence="1">Belongs to the actin family.</text>
</comment>
<dbReference type="KEGG" id="tva:4744374"/>
<dbReference type="Proteomes" id="UP000001542">
    <property type="component" value="Unassembled WGS sequence"/>
</dbReference>
<proteinExistence type="inferred from homology"/>
<gene>
    <name evidence="2" type="ORF">TVAG_223040</name>
</gene>
<dbReference type="AlphaFoldDB" id="A2G7Z1"/>
<accession>A2G7Z1</accession>
<dbReference type="InParanoid" id="A2G7Z1"/>
<sequence length="270" mass="30146">MTLYKEVFKNISTEAFLTERKRRKLADIYFNTLNSSAIFTSSGGYFASVASSNPNSLVIDIGASSGTVQAVLDGVTCKNSVKRMKFGGGQISLNLMKQIFGDSPTRASTYAIEGIKRKYCYVSTNFDEEIKTFSQSDIIDVGDAGKVFITSERIKAPEVLFNPKLIGSDDESIIQTIKSSLNSLSEDDRNKVLQNVVLSGGTTNMPGFKERLEKELKEYRNIRFYGSADNEFAAFRGCVTLAMKDEFPWLCVTKQEYEEFGDNILSRFEI</sequence>
<reference evidence="2" key="1">
    <citation type="submission" date="2006-10" db="EMBL/GenBank/DDBJ databases">
        <authorList>
            <person name="Amadeo P."/>
            <person name="Zhao Q."/>
            <person name="Wortman J."/>
            <person name="Fraser-Liggett C."/>
            <person name="Carlton J."/>
        </authorList>
    </citation>
    <scope>NUCLEOTIDE SEQUENCE</scope>
    <source>
        <strain evidence="2">G3</strain>
    </source>
</reference>
<dbReference type="SMART" id="SM00268">
    <property type="entry name" value="ACTIN"/>
    <property type="match status" value="1"/>
</dbReference>
<dbReference type="SUPFAM" id="SSF53067">
    <property type="entry name" value="Actin-like ATPase domain"/>
    <property type="match status" value="1"/>
</dbReference>
<dbReference type="InterPro" id="IPR004000">
    <property type="entry name" value="Actin"/>
</dbReference>
<name>A2G7Z1_TRIV3</name>
<dbReference type="GO" id="GO:0031491">
    <property type="term" value="F:nucleosome binding"/>
    <property type="evidence" value="ECO:0000318"/>
    <property type="project" value="GO_Central"/>
</dbReference>
<dbReference type="GO" id="GO:0000812">
    <property type="term" value="C:Swr1 complex"/>
    <property type="evidence" value="ECO:0000318"/>
    <property type="project" value="GO_Central"/>
</dbReference>
<reference evidence="2" key="2">
    <citation type="journal article" date="2007" name="Science">
        <title>Draft genome sequence of the sexually transmitted pathogen Trichomonas vaginalis.</title>
        <authorList>
            <person name="Carlton J.M."/>
            <person name="Hirt R.P."/>
            <person name="Silva J.C."/>
            <person name="Delcher A.L."/>
            <person name="Schatz M."/>
            <person name="Zhao Q."/>
            <person name="Wortman J.R."/>
            <person name="Bidwell S.L."/>
            <person name="Alsmark U.C.M."/>
            <person name="Besteiro S."/>
            <person name="Sicheritz-Ponten T."/>
            <person name="Noel C.J."/>
            <person name="Dacks J.B."/>
            <person name="Foster P.G."/>
            <person name="Simillion C."/>
            <person name="Van de Peer Y."/>
            <person name="Miranda-Saavedra D."/>
            <person name="Barton G.J."/>
            <person name="Westrop G.D."/>
            <person name="Mueller S."/>
            <person name="Dessi D."/>
            <person name="Fiori P.L."/>
            <person name="Ren Q."/>
            <person name="Paulsen I."/>
            <person name="Zhang H."/>
            <person name="Bastida-Corcuera F.D."/>
            <person name="Simoes-Barbosa A."/>
            <person name="Brown M.T."/>
            <person name="Hayes R.D."/>
            <person name="Mukherjee M."/>
            <person name="Okumura C.Y."/>
            <person name="Schneider R."/>
            <person name="Smith A.J."/>
            <person name="Vanacova S."/>
            <person name="Villalvazo M."/>
            <person name="Haas B.J."/>
            <person name="Pertea M."/>
            <person name="Feldblyum T.V."/>
            <person name="Utterback T.R."/>
            <person name="Shu C.L."/>
            <person name="Osoegawa K."/>
            <person name="de Jong P.J."/>
            <person name="Hrdy I."/>
            <person name="Horvathova L."/>
            <person name="Zubacova Z."/>
            <person name="Dolezal P."/>
            <person name="Malik S.B."/>
            <person name="Logsdon J.M. Jr."/>
            <person name="Henze K."/>
            <person name="Gupta A."/>
            <person name="Wang C.C."/>
            <person name="Dunne R.L."/>
            <person name="Upcroft J.A."/>
            <person name="Upcroft P."/>
            <person name="White O."/>
            <person name="Salzberg S.L."/>
            <person name="Tang P."/>
            <person name="Chiu C.-H."/>
            <person name="Lee Y.-S."/>
            <person name="Embley T.M."/>
            <person name="Coombs G.H."/>
            <person name="Mottram J.C."/>
            <person name="Tachezy J."/>
            <person name="Fraser-Liggett C.M."/>
            <person name="Johnson P.J."/>
        </authorList>
    </citation>
    <scope>NUCLEOTIDE SEQUENCE [LARGE SCALE GENOMIC DNA]</scope>
    <source>
        <strain evidence="2">G3</strain>
    </source>
</reference>
<evidence type="ECO:0000256" key="1">
    <source>
        <dbReference type="RuleBase" id="RU000487"/>
    </source>
</evidence>